<organism evidence="5 6">
    <name type="scientific">Chlorella ohadii</name>
    <dbReference type="NCBI Taxonomy" id="2649997"/>
    <lineage>
        <taxon>Eukaryota</taxon>
        <taxon>Viridiplantae</taxon>
        <taxon>Chlorophyta</taxon>
        <taxon>core chlorophytes</taxon>
        <taxon>Trebouxiophyceae</taxon>
        <taxon>Chlorellales</taxon>
        <taxon>Chlorellaceae</taxon>
        <taxon>Chlorella clade</taxon>
        <taxon>Chlorella</taxon>
    </lineage>
</organism>
<keyword evidence="1" id="KW-0677">Repeat</keyword>
<reference evidence="5" key="1">
    <citation type="submission" date="2020-11" db="EMBL/GenBank/DDBJ databases">
        <title>Chlorella ohadii genome sequencing and assembly.</title>
        <authorList>
            <person name="Murik O."/>
            <person name="Treves H."/>
            <person name="Kedem I."/>
            <person name="Shotland Y."/>
            <person name="Kaplan A."/>
        </authorList>
    </citation>
    <scope>NUCLEOTIDE SEQUENCE</scope>
    <source>
        <strain evidence="5">1</strain>
    </source>
</reference>
<dbReference type="GO" id="GO:0004623">
    <property type="term" value="F:phospholipase A2 activity"/>
    <property type="evidence" value="ECO:0007669"/>
    <property type="project" value="InterPro"/>
</dbReference>
<dbReference type="GO" id="GO:0050482">
    <property type="term" value="P:arachidonate secretion"/>
    <property type="evidence" value="ECO:0007669"/>
    <property type="project" value="InterPro"/>
</dbReference>
<feature type="signal peptide" evidence="3">
    <location>
        <begin position="1"/>
        <end position="20"/>
    </location>
</feature>
<keyword evidence="3" id="KW-0732">Signal</keyword>
<accession>A0AAD5DCE6</accession>
<dbReference type="PROSITE" id="PS50948">
    <property type="entry name" value="PAN"/>
    <property type="match status" value="1"/>
</dbReference>
<evidence type="ECO:0000256" key="3">
    <source>
        <dbReference type="SAM" id="SignalP"/>
    </source>
</evidence>
<comment type="caution">
    <text evidence="5">The sequence shown here is derived from an EMBL/GenBank/DDBJ whole genome shotgun (WGS) entry which is preliminary data.</text>
</comment>
<dbReference type="InterPro" id="IPR036444">
    <property type="entry name" value="PLipase_A2_dom_sf"/>
</dbReference>
<dbReference type="InterPro" id="IPR000177">
    <property type="entry name" value="Apple"/>
</dbReference>
<gene>
    <name evidence="5" type="ORF">COHA_010674</name>
</gene>
<protein>
    <recommendedName>
        <fullName evidence="4">Apple domain-containing protein</fullName>
    </recommendedName>
</protein>
<dbReference type="Proteomes" id="UP001205105">
    <property type="component" value="Unassembled WGS sequence"/>
</dbReference>
<evidence type="ECO:0000259" key="4">
    <source>
        <dbReference type="PROSITE" id="PS50948"/>
    </source>
</evidence>
<evidence type="ECO:0000313" key="5">
    <source>
        <dbReference type="EMBL" id="KAI7835427.1"/>
    </source>
</evidence>
<evidence type="ECO:0000313" key="6">
    <source>
        <dbReference type="Proteomes" id="UP001205105"/>
    </source>
</evidence>
<dbReference type="GO" id="GO:0006644">
    <property type="term" value="P:phospholipid metabolic process"/>
    <property type="evidence" value="ECO:0007669"/>
    <property type="project" value="InterPro"/>
</dbReference>
<dbReference type="Gene3D" id="3.50.4.10">
    <property type="entry name" value="Hepatocyte Growth Factor"/>
    <property type="match status" value="1"/>
</dbReference>
<feature type="domain" description="Apple" evidence="4">
    <location>
        <begin position="185"/>
        <end position="251"/>
    </location>
</feature>
<evidence type="ECO:0000256" key="1">
    <source>
        <dbReference type="ARBA" id="ARBA00022737"/>
    </source>
</evidence>
<evidence type="ECO:0000256" key="2">
    <source>
        <dbReference type="ARBA" id="ARBA00023157"/>
    </source>
</evidence>
<keyword evidence="6" id="KW-1185">Reference proteome</keyword>
<dbReference type="SMART" id="SM00223">
    <property type="entry name" value="APPLE"/>
    <property type="match status" value="1"/>
</dbReference>
<sequence>MRYIALFALVLAVAATEVAASRPPGDAGGRRRRLSALETAAQAPAHNVSTRGITDCLFEDLENAFTGNACMHGRYCGGGCSGRLDGQSYRASPIDELDRACFFHDKCYDGSGSCKDCYCNNALRYISYQLWVTGEAAEDCGCALFQRACSNLVLEAASVYKWTKLFTKSNDCPDTCSNAAPGDQCSANVVYETDLYGGDFKDVRVADWAECCDLCASEPDCRAWTYTEGGCYMKDGSWTAEARKGLISGYL</sequence>
<feature type="chain" id="PRO_5041911342" description="Apple domain-containing protein" evidence="3">
    <location>
        <begin position="21"/>
        <end position="251"/>
    </location>
</feature>
<dbReference type="SUPFAM" id="SSF48619">
    <property type="entry name" value="Phospholipase A2, PLA2"/>
    <property type="match status" value="1"/>
</dbReference>
<dbReference type="EMBL" id="JADXDR010000268">
    <property type="protein sequence ID" value="KAI7835427.1"/>
    <property type="molecule type" value="Genomic_DNA"/>
</dbReference>
<dbReference type="InterPro" id="IPR003609">
    <property type="entry name" value="Pan_app"/>
</dbReference>
<name>A0AAD5DCE6_9CHLO</name>
<dbReference type="Pfam" id="PF14295">
    <property type="entry name" value="PAN_4"/>
    <property type="match status" value="1"/>
</dbReference>
<keyword evidence="2" id="KW-1015">Disulfide bond</keyword>
<proteinExistence type="predicted"/>
<dbReference type="Gene3D" id="1.20.90.10">
    <property type="entry name" value="Phospholipase A2 domain"/>
    <property type="match status" value="1"/>
</dbReference>
<dbReference type="AlphaFoldDB" id="A0AAD5DCE6"/>
<dbReference type="GO" id="GO:0006508">
    <property type="term" value="P:proteolysis"/>
    <property type="evidence" value="ECO:0007669"/>
    <property type="project" value="InterPro"/>
</dbReference>
<dbReference type="GO" id="GO:0005576">
    <property type="term" value="C:extracellular region"/>
    <property type="evidence" value="ECO:0007669"/>
    <property type="project" value="InterPro"/>
</dbReference>